<keyword evidence="2" id="KW-1185">Reference proteome</keyword>
<organism evidence="1 2">
    <name type="scientific">Roseicyclus elongatus DSM 19469</name>
    <dbReference type="NCBI Taxonomy" id="1294273"/>
    <lineage>
        <taxon>Bacteria</taxon>
        <taxon>Pseudomonadati</taxon>
        <taxon>Pseudomonadota</taxon>
        <taxon>Alphaproteobacteria</taxon>
        <taxon>Rhodobacterales</taxon>
        <taxon>Roseobacteraceae</taxon>
        <taxon>Roseicyclus</taxon>
    </lineage>
</organism>
<dbReference type="OrthoDB" id="7856912at2"/>
<dbReference type="STRING" id="1294273.roselon_00596"/>
<dbReference type="eggNOG" id="ENOG502ZTT4">
    <property type="taxonomic scope" value="Bacteria"/>
</dbReference>
<dbReference type="HOGENOM" id="CLU_1757445_0_0_5"/>
<dbReference type="EMBL" id="CP004372">
    <property type="protein sequence ID" value="AHM03036.1"/>
    <property type="molecule type" value="Genomic_DNA"/>
</dbReference>
<gene>
    <name evidence="1" type="ORF">roselon_00596</name>
</gene>
<dbReference type="RefSeq" id="WP_025310928.1">
    <property type="nucleotide sequence ID" value="NZ_CP004372.1"/>
</dbReference>
<dbReference type="KEGG" id="red:roselon_00596"/>
<sequence>MNWTDVFWVRDDPNPDFSNEEERAERAERLLDTVPELTAMDPIEGVVEACRRVGFRPFDCETLRLLARRTGNFPLSIERREGPPRYEMETGWAQDALRSSQEENPDFWEDDALVQEAARQAPCVWAKVKAELDREARRVERALSRSRP</sequence>
<evidence type="ECO:0000313" key="1">
    <source>
        <dbReference type="EMBL" id="AHM03036.1"/>
    </source>
</evidence>
<dbReference type="AlphaFoldDB" id="W8S2S2"/>
<name>W8S2S2_9RHOB</name>
<accession>W8S2S2</accession>
<reference evidence="1 2" key="1">
    <citation type="submission" date="2013-03" db="EMBL/GenBank/DDBJ databases">
        <authorList>
            <person name="Fiebig A."/>
            <person name="Goeker M."/>
            <person name="Klenk H.-P.P."/>
        </authorList>
    </citation>
    <scope>NUCLEOTIDE SEQUENCE [LARGE SCALE GENOMIC DNA]</scope>
    <source>
        <strain evidence="2">DSM 19469</strain>
    </source>
</reference>
<evidence type="ECO:0000313" key="2">
    <source>
        <dbReference type="Proteomes" id="UP000019593"/>
    </source>
</evidence>
<proteinExistence type="predicted"/>
<protein>
    <submittedName>
        <fullName evidence="1">Uncharacterized protein</fullName>
    </submittedName>
</protein>
<dbReference type="Proteomes" id="UP000019593">
    <property type="component" value="Chromosome"/>
</dbReference>